<keyword evidence="1" id="KW-1133">Transmembrane helix</keyword>
<feature type="transmembrane region" description="Helical" evidence="1">
    <location>
        <begin position="33"/>
        <end position="53"/>
    </location>
</feature>
<evidence type="ECO:0000313" key="3">
    <source>
        <dbReference type="Proteomes" id="UP000177723"/>
    </source>
</evidence>
<accession>A0A1F5WP38</accession>
<protein>
    <submittedName>
        <fullName evidence="2">Uncharacterized protein</fullName>
    </submittedName>
</protein>
<keyword evidence="1" id="KW-0812">Transmembrane</keyword>
<name>A0A1F5WP38_9BACT</name>
<dbReference type="EMBL" id="MFHT01000017">
    <property type="protein sequence ID" value="OGF77452.1"/>
    <property type="molecule type" value="Genomic_DNA"/>
</dbReference>
<dbReference type="AlphaFoldDB" id="A0A1F5WP38"/>
<proteinExistence type="predicted"/>
<gene>
    <name evidence="2" type="ORF">A3F23_00540</name>
</gene>
<keyword evidence="1" id="KW-0472">Membrane</keyword>
<evidence type="ECO:0000313" key="2">
    <source>
        <dbReference type="EMBL" id="OGF77452.1"/>
    </source>
</evidence>
<dbReference type="Proteomes" id="UP000177723">
    <property type="component" value="Unassembled WGS sequence"/>
</dbReference>
<sequence>MNFDFSKLKAFLFKSGQAKRSLFLEPEKLWKKFIWVLIFFAMITFAFNGWVFYRFYFNDSEAADLPEAAILKTKSFNKAIERIEKKKEKFNDYKNNLIIEDPS</sequence>
<comment type="caution">
    <text evidence="2">The sequence shown here is derived from an EMBL/GenBank/DDBJ whole genome shotgun (WGS) entry which is preliminary data.</text>
</comment>
<organism evidence="2 3">
    <name type="scientific">Candidatus Giovannonibacteria bacterium RIFCSPHIGHO2_12_FULL_43_15</name>
    <dbReference type="NCBI Taxonomy" id="1798341"/>
    <lineage>
        <taxon>Bacteria</taxon>
        <taxon>Candidatus Giovannoniibacteriota</taxon>
    </lineage>
</organism>
<evidence type="ECO:0000256" key="1">
    <source>
        <dbReference type="SAM" id="Phobius"/>
    </source>
</evidence>
<reference evidence="2 3" key="1">
    <citation type="journal article" date="2016" name="Nat. Commun.">
        <title>Thousands of microbial genomes shed light on interconnected biogeochemical processes in an aquifer system.</title>
        <authorList>
            <person name="Anantharaman K."/>
            <person name="Brown C.T."/>
            <person name="Hug L.A."/>
            <person name="Sharon I."/>
            <person name="Castelle C.J."/>
            <person name="Probst A.J."/>
            <person name="Thomas B.C."/>
            <person name="Singh A."/>
            <person name="Wilkins M.J."/>
            <person name="Karaoz U."/>
            <person name="Brodie E.L."/>
            <person name="Williams K.H."/>
            <person name="Hubbard S.S."/>
            <person name="Banfield J.F."/>
        </authorList>
    </citation>
    <scope>NUCLEOTIDE SEQUENCE [LARGE SCALE GENOMIC DNA]</scope>
</reference>